<dbReference type="EMBL" id="CP017557">
    <property type="protein sequence ID" value="AOW06250.1"/>
    <property type="molecule type" value="Genomic_DNA"/>
</dbReference>
<dbReference type="VEuPathDB" id="FungiDB:YALI1_E37494g"/>
<feature type="compositionally biased region" description="Basic and acidic residues" evidence="1">
    <location>
        <begin position="180"/>
        <end position="196"/>
    </location>
</feature>
<dbReference type="Proteomes" id="UP000182444">
    <property type="component" value="Chromosome 1E"/>
</dbReference>
<organism evidence="2 3">
    <name type="scientific">Yarrowia lipolytica</name>
    <name type="common">Candida lipolytica</name>
    <dbReference type="NCBI Taxonomy" id="4952"/>
    <lineage>
        <taxon>Eukaryota</taxon>
        <taxon>Fungi</taxon>
        <taxon>Dikarya</taxon>
        <taxon>Ascomycota</taxon>
        <taxon>Saccharomycotina</taxon>
        <taxon>Dipodascomycetes</taxon>
        <taxon>Dipodascales</taxon>
        <taxon>Dipodascales incertae sedis</taxon>
        <taxon>Yarrowia</taxon>
    </lineage>
</organism>
<sequence>MYKYPHQSYITLLIMAVTPLVSLLGTDCLRSRTQINISYRLYAQLRTSRTLQILVAHVSARLLGILHHLSQGHGPAAASALSQHELHQQLLGGAALALICQDQSMGRDITTLLVQTGQKLSQLDAVVVKLALGQPVVLLEHLFHLCHQISLGHVGLDGVLLRLSRHSLGLSAGLSAPGDSDGRRRWQRSRAAEVGD</sequence>
<name>A0A1D8NKV5_YARLL</name>
<gene>
    <name evidence="2" type="ORF">YALI1_E37494g</name>
</gene>
<feature type="region of interest" description="Disordered" evidence="1">
    <location>
        <begin position="174"/>
        <end position="196"/>
    </location>
</feature>
<dbReference type="GeneID" id="94583773"/>
<proteinExistence type="predicted"/>
<protein>
    <submittedName>
        <fullName evidence="2">Uncharacterized protein</fullName>
    </submittedName>
</protein>
<evidence type="ECO:0000313" key="2">
    <source>
        <dbReference type="EMBL" id="AOW06250.1"/>
    </source>
</evidence>
<dbReference type="RefSeq" id="XP_068139274.1">
    <property type="nucleotide sequence ID" value="XM_068283173.1"/>
</dbReference>
<reference evidence="2 3" key="1">
    <citation type="journal article" date="2016" name="PLoS ONE">
        <title>Sequence Assembly of Yarrowia lipolytica Strain W29/CLIB89 Shows Transposable Element Diversity.</title>
        <authorList>
            <person name="Magnan C."/>
            <person name="Yu J."/>
            <person name="Chang I."/>
            <person name="Jahn E."/>
            <person name="Kanomata Y."/>
            <person name="Wu J."/>
            <person name="Zeller M."/>
            <person name="Oakes M."/>
            <person name="Baldi P."/>
            <person name="Sandmeyer S."/>
        </authorList>
    </citation>
    <scope>NUCLEOTIDE SEQUENCE [LARGE SCALE GENOMIC DNA]</scope>
    <source>
        <strain evidence="3">CLIB89(W29)</strain>
    </source>
</reference>
<dbReference type="AlphaFoldDB" id="A0A1D8NKV5"/>
<evidence type="ECO:0000313" key="3">
    <source>
        <dbReference type="Proteomes" id="UP000182444"/>
    </source>
</evidence>
<accession>A0A1D8NKV5</accession>
<evidence type="ECO:0000256" key="1">
    <source>
        <dbReference type="SAM" id="MobiDB-lite"/>
    </source>
</evidence>